<evidence type="ECO:0000256" key="1">
    <source>
        <dbReference type="SAM" id="Phobius"/>
    </source>
</evidence>
<dbReference type="Proteomes" id="UP001524383">
    <property type="component" value="Unassembled WGS sequence"/>
</dbReference>
<keyword evidence="1" id="KW-1133">Transmembrane helix</keyword>
<feature type="transmembrane region" description="Helical" evidence="1">
    <location>
        <begin position="7"/>
        <end position="26"/>
    </location>
</feature>
<sequence length="131" mass="14266">MHPHLRLLIYGILTWLIPFVLSLFLYGPDGTLTIGVFAFKSLMIISGAASGALLIFLYLRSLPAGTNWLTAGIIVGISWLLINWALDLMVMVALFGMGGWEWFIEIGSRYLVIPAMAILAGAAAEIGAEKR</sequence>
<keyword evidence="1" id="KW-0472">Membrane</keyword>
<dbReference type="RefSeq" id="WP_255332712.1">
    <property type="nucleotide sequence ID" value="NZ_VOTZ01000013.1"/>
</dbReference>
<accession>A0ABD4TMC1</accession>
<organism evidence="2 3">
    <name type="scientific">Methanocalculus taiwanensis</name>
    <dbReference type="NCBI Taxonomy" id="106207"/>
    <lineage>
        <taxon>Archaea</taxon>
        <taxon>Methanobacteriati</taxon>
        <taxon>Methanobacteriota</taxon>
        <taxon>Stenosarchaea group</taxon>
        <taxon>Methanomicrobia</taxon>
        <taxon>Methanomicrobiales</taxon>
        <taxon>Methanocalculaceae</taxon>
        <taxon>Methanocalculus</taxon>
    </lineage>
</organism>
<feature type="transmembrane region" description="Helical" evidence="1">
    <location>
        <begin position="32"/>
        <end position="59"/>
    </location>
</feature>
<keyword evidence="3" id="KW-1185">Reference proteome</keyword>
<comment type="caution">
    <text evidence="2">The sequence shown here is derived from an EMBL/GenBank/DDBJ whole genome shotgun (WGS) entry which is preliminary data.</text>
</comment>
<proteinExistence type="predicted"/>
<reference evidence="2 3" key="1">
    <citation type="submission" date="2019-08" db="EMBL/GenBank/DDBJ databases">
        <authorList>
            <person name="Chen S.-C."/>
            <person name="Lai M.-C."/>
            <person name="You Y.-T."/>
        </authorList>
    </citation>
    <scope>NUCLEOTIDE SEQUENCE [LARGE SCALE GENOMIC DNA]</scope>
    <source>
        <strain evidence="2 3">P2F9704a</strain>
    </source>
</reference>
<feature type="transmembrane region" description="Helical" evidence="1">
    <location>
        <begin position="110"/>
        <end position="128"/>
    </location>
</feature>
<dbReference type="AlphaFoldDB" id="A0ABD4TMC1"/>
<name>A0ABD4TMC1_9EURY</name>
<dbReference type="EMBL" id="VOTZ01000013">
    <property type="protein sequence ID" value="MCQ1538762.1"/>
    <property type="molecule type" value="Genomic_DNA"/>
</dbReference>
<evidence type="ECO:0000313" key="2">
    <source>
        <dbReference type="EMBL" id="MCQ1538762.1"/>
    </source>
</evidence>
<keyword evidence="1" id="KW-0812">Transmembrane</keyword>
<gene>
    <name evidence="2" type="ORF">FTO68_07165</name>
</gene>
<feature type="transmembrane region" description="Helical" evidence="1">
    <location>
        <begin position="71"/>
        <end position="98"/>
    </location>
</feature>
<evidence type="ECO:0000313" key="3">
    <source>
        <dbReference type="Proteomes" id="UP001524383"/>
    </source>
</evidence>
<protein>
    <submittedName>
        <fullName evidence="2">Uncharacterized protein</fullName>
    </submittedName>
</protein>